<dbReference type="AlphaFoldDB" id="A0AA86TQQ0"/>
<proteinExistence type="predicted"/>
<protein>
    <submittedName>
        <fullName evidence="2">Hypothetical_protein</fullName>
    </submittedName>
</protein>
<accession>A0AA86TQQ0</accession>
<name>A0AA86TQQ0_9EUKA</name>
<dbReference type="EMBL" id="CAXDID020000225">
    <property type="protein sequence ID" value="CAL6059400.1"/>
    <property type="molecule type" value="Genomic_DNA"/>
</dbReference>
<reference evidence="2 3" key="2">
    <citation type="submission" date="2024-07" db="EMBL/GenBank/DDBJ databases">
        <authorList>
            <person name="Akdeniz Z."/>
        </authorList>
    </citation>
    <scope>NUCLEOTIDE SEQUENCE [LARGE SCALE GENOMIC DNA]</scope>
</reference>
<evidence type="ECO:0000313" key="3">
    <source>
        <dbReference type="Proteomes" id="UP001642409"/>
    </source>
</evidence>
<organism evidence="1">
    <name type="scientific">Hexamita inflata</name>
    <dbReference type="NCBI Taxonomy" id="28002"/>
    <lineage>
        <taxon>Eukaryota</taxon>
        <taxon>Metamonada</taxon>
        <taxon>Diplomonadida</taxon>
        <taxon>Hexamitidae</taxon>
        <taxon>Hexamitinae</taxon>
        <taxon>Hexamita</taxon>
    </lineage>
</organism>
<dbReference type="Proteomes" id="UP001642409">
    <property type="component" value="Unassembled WGS sequence"/>
</dbReference>
<comment type="caution">
    <text evidence="1">The sequence shown here is derived from an EMBL/GenBank/DDBJ whole genome shotgun (WGS) entry which is preliminary data.</text>
</comment>
<sequence>MTVQNQGCYLAVWVQYWSIFDLQLYTVCYRTCMNLYEVLYRFLQLAVWIPVQIGLHEAAALRPWMLVPEPLVALVVEERLTYIGVSKTNDHSRGLTVPVQKTEQVSTKVK</sequence>
<dbReference type="EMBL" id="CATOUU010000336">
    <property type="protein sequence ID" value="CAI9925151.1"/>
    <property type="molecule type" value="Genomic_DNA"/>
</dbReference>
<reference evidence="1" key="1">
    <citation type="submission" date="2023-06" db="EMBL/GenBank/DDBJ databases">
        <authorList>
            <person name="Kurt Z."/>
        </authorList>
    </citation>
    <scope>NUCLEOTIDE SEQUENCE</scope>
</reference>
<gene>
    <name evidence="1" type="ORF">HINF_LOCUS12796</name>
    <name evidence="2" type="ORF">HINF_LOCUS48729</name>
</gene>
<evidence type="ECO:0000313" key="2">
    <source>
        <dbReference type="EMBL" id="CAL6059400.1"/>
    </source>
</evidence>
<keyword evidence="3" id="KW-1185">Reference proteome</keyword>
<evidence type="ECO:0000313" key="1">
    <source>
        <dbReference type="EMBL" id="CAI9925151.1"/>
    </source>
</evidence>